<name>A0A0S2LWJ8_9MICC</name>
<reference evidence="3" key="1">
    <citation type="submission" date="2015-11" db="EMBL/GenBank/DDBJ databases">
        <authorList>
            <person name="Kumar R."/>
            <person name="Singh D."/>
            <person name="Swarnkar M.K."/>
            <person name="Singh A.K."/>
            <person name="Kumar S."/>
        </authorList>
    </citation>
    <scope>NUCLEOTIDE SEQUENCE [LARGE SCALE GENOMIC DNA]</scope>
    <source>
        <strain evidence="3">ERGS4:06</strain>
    </source>
</reference>
<dbReference type="EMBL" id="CP013200">
    <property type="protein sequence ID" value="ALO65924.1"/>
    <property type="molecule type" value="Genomic_DNA"/>
</dbReference>
<evidence type="ECO:0000256" key="1">
    <source>
        <dbReference type="SAM" id="MobiDB-lite"/>
    </source>
</evidence>
<accession>A0A0S2LWJ8</accession>
<sequence length="259" mass="28151">MRRTLGGSIGPQMGWLGQDSQRFQKHWHTALAPRLEATAKILQQTSDLLRKNADEQDRASSAQMSAPNSPQINLADLQSQLRDASTNSGLENFFLGNEHDVSQLKDSLAKLTPSELAQFLASLSDDELAALAKTAGQDGKGLFNWSGINPLERQDLLSTLLRNASTEEAARILANVPWATPDDAMVTGDAANPDVEKQPKPPGTARPQVVSWVKVPVGVMSIKAATGTAAPWPRWRPCRTTTQRSSVITSRTTTTEWCP</sequence>
<feature type="region of interest" description="Disordered" evidence="1">
    <location>
        <begin position="233"/>
        <end position="259"/>
    </location>
</feature>
<feature type="compositionally biased region" description="Low complexity" evidence="1">
    <location>
        <begin position="239"/>
        <end position="259"/>
    </location>
</feature>
<feature type="region of interest" description="Disordered" evidence="1">
    <location>
        <begin position="187"/>
        <end position="207"/>
    </location>
</feature>
<reference evidence="2 3" key="2">
    <citation type="journal article" date="2016" name="J. Biotechnol.">
        <title>Complete genome sequence of Arthrobacter alpinus ERGS4:06, a yellow pigmented bacterium tolerant to cold and radiations isolated from Sikkim Himalaya.</title>
        <authorList>
            <person name="Kumar R."/>
            <person name="Singh D."/>
            <person name="Swarnkar M.K."/>
            <person name="Singh A.K."/>
            <person name="Kumar S."/>
        </authorList>
    </citation>
    <scope>NUCLEOTIDE SEQUENCE [LARGE SCALE GENOMIC DNA]</scope>
    <source>
        <strain evidence="2 3">ERGS4:06</strain>
    </source>
</reference>
<evidence type="ECO:0000313" key="3">
    <source>
        <dbReference type="Proteomes" id="UP000059574"/>
    </source>
</evidence>
<dbReference type="AlphaFoldDB" id="A0A0S2LWJ8"/>
<organism evidence="2 3">
    <name type="scientific">Arthrobacter alpinus</name>
    <dbReference type="NCBI Taxonomy" id="656366"/>
    <lineage>
        <taxon>Bacteria</taxon>
        <taxon>Bacillati</taxon>
        <taxon>Actinomycetota</taxon>
        <taxon>Actinomycetes</taxon>
        <taxon>Micrococcales</taxon>
        <taxon>Micrococcaceae</taxon>
        <taxon>Arthrobacter</taxon>
    </lineage>
</organism>
<evidence type="ECO:0000313" key="2">
    <source>
        <dbReference type="EMBL" id="ALO65924.1"/>
    </source>
</evidence>
<dbReference type="Proteomes" id="UP000059574">
    <property type="component" value="Chromosome"/>
</dbReference>
<dbReference type="Gene3D" id="1.10.287.1060">
    <property type="entry name" value="ESAT-6-like"/>
    <property type="match status" value="1"/>
</dbReference>
<gene>
    <name evidence="2" type="ORF">AS189_04725</name>
</gene>
<protein>
    <submittedName>
        <fullName evidence="2">Uncharacterized protein</fullName>
    </submittedName>
</protein>
<proteinExistence type="predicted"/>